<proteinExistence type="predicted"/>
<keyword evidence="2" id="KW-1185">Reference proteome</keyword>
<dbReference type="Proteomes" id="UP000053097">
    <property type="component" value="Unassembled WGS sequence"/>
</dbReference>
<dbReference type="EMBL" id="KK107070">
    <property type="protein sequence ID" value="EZA60687.1"/>
    <property type="molecule type" value="Genomic_DNA"/>
</dbReference>
<dbReference type="AlphaFoldDB" id="A0A026WXE1"/>
<reference evidence="1 2" key="1">
    <citation type="journal article" date="2014" name="Curr. Biol.">
        <title>The genome of the clonal raider ant Cerapachys biroi.</title>
        <authorList>
            <person name="Oxley P.R."/>
            <person name="Ji L."/>
            <person name="Fetter-Pruneda I."/>
            <person name="McKenzie S.K."/>
            <person name="Li C."/>
            <person name="Hu H."/>
            <person name="Zhang G."/>
            <person name="Kronauer D.J."/>
        </authorList>
    </citation>
    <scope>NUCLEOTIDE SEQUENCE [LARGE SCALE GENOMIC DNA]</scope>
</reference>
<evidence type="ECO:0000313" key="1">
    <source>
        <dbReference type="EMBL" id="EZA60687.1"/>
    </source>
</evidence>
<protein>
    <submittedName>
        <fullName evidence="1">Uncharacterized protein</fullName>
    </submittedName>
</protein>
<organism evidence="1 2">
    <name type="scientific">Ooceraea biroi</name>
    <name type="common">Clonal raider ant</name>
    <name type="synonym">Cerapachys biroi</name>
    <dbReference type="NCBI Taxonomy" id="2015173"/>
    <lineage>
        <taxon>Eukaryota</taxon>
        <taxon>Metazoa</taxon>
        <taxon>Ecdysozoa</taxon>
        <taxon>Arthropoda</taxon>
        <taxon>Hexapoda</taxon>
        <taxon>Insecta</taxon>
        <taxon>Pterygota</taxon>
        <taxon>Neoptera</taxon>
        <taxon>Endopterygota</taxon>
        <taxon>Hymenoptera</taxon>
        <taxon>Apocrita</taxon>
        <taxon>Aculeata</taxon>
        <taxon>Formicoidea</taxon>
        <taxon>Formicidae</taxon>
        <taxon>Dorylinae</taxon>
        <taxon>Ooceraea</taxon>
    </lineage>
</organism>
<gene>
    <name evidence="1" type="ORF">X777_11346</name>
</gene>
<accession>A0A026WXE1</accession>
<name>A0A026WXE1_OOCBI</name>
<sequence>MGGRKRGECLKGNGMIRRKASGRIVAGKVGVSENSNGRAVEPPRHPCLPLAPHPHPLFTPHPSAAGFAESYATGENTRLAFLSRTREDIMHPYWLPPNPYSVLTRHPIRRPLAGPKSRVFPLTPARPHPPTFSSFDTLYERPMRLAPLSHGAPLQCISPPALSPFARRIFLNKCFFNKRWSRGRE</sequence>
<evidence type="ECO:0000313" key="2">
    <source>
        <dbReference type="Proteomes" id="UP000053097"/>
    </source>
</evidence>